<evidence type="ECO:0000256" key="1">
    <source>
        <dbReference type="SAM" id="Phobius"/>
    </source>
</evidence>
<sequence>MTSQGYVPQRRERSDRLGGSAATLFGRLDDGDSGATGEVQQHGRAWLERVEHRTRSTGLAWWLRRYGGAYRRMAALNDTEVAQALGIAWLAYACAAVIAAIVVGPWSVIVIVIVPSGIVGLVATAVALVWWFGYRRSGAQLRHQMLARDGLAVLTQQVVDMARDLRVEWELSRNPARTNGGLSCPTLTPV</sequence>
<evidence type="ECO:0000313" key="2">
    <source>
        <dbReference type="EMBL" id="MEG3614653.1"/>
    </source>
</evidence>
<feature type="transmembrane region" description="Helical" evidence="1">
    <location>
        <begin position="81"/>
        <end position="102"/>
    </location>
</feature>
<reference evidence="2" key="2">
    <citation type="submission" date="2024-02" db="EMBL/GenBank/DDBJ databases">
        <authorList>
            <person name="Prathaban M."/>
            <person name="Mythili R."/>
            <person name="Sharmila Devi N."/>
            <person name="Sobanaa M."/>
            <person name="Prathiviraj R."/>
            <person name="Selvin J."/>
        </authorList>
    </citation>
    <scope>NUCLEOTIDE SEQUENCE</scope>
    <source>
        <strain evidence="2">MP1014</strain>
    </source>
</reference>
<reference evidence="2" key="1">
    <citation type="journal article" date="2024" name="Antonie Van Leeuwenhoek">
        <title>Isoptericola haloaureus sp. nov., a dimorphic actinobacterium isolated from mangrove sediments of southeast India, implicating biosaline agricultural significance through nitrogen fixation and salt tolerance genes.</title>
        <authorList>
            <person name="Prathaban M."/>
            <person name="Prathiviraj R."/>
            <person name="Ravichandran M."/>
            <person name="Natarajan S.D."/>
            <person name="Sobanaa M."/>
            <person name="Hari Krishna Kumar S."/>
            <person name="Chandrasekar V."/>
            <person name="Selvin J."/>
        </authorList>
    </citation>
    <scope>NUCLEOTIDE SEQUENCE</scope>
    <source>
        <strain evidence="2">MP1014</strain>
    </source>
</reference>
<keyword evidence="1" id="KW-0812">Transmembrane</keyword>
<evidence type="ECO:0000313" key="3">
    <source>
        <dbReference type="Proteomes" id="UP001310387"/>
    </source>
</evidence>
<comment type="caution">
    <text evidence="2">The sequence shown here is derived from an EMBL/GenBank/DDBJ whole genome shotgun (WGS) entry which is preliminary data.</text>
</comment>
<gene>
    <name evidence="2" type="ORF">V5O49_05895</name>
</gene>
<name>A0ABU7Z5H1_9MICO</name>
<proteinExistence type="predicted"/>
<feature type="transmembrane region" description="Helical" evidence="1">
    <location>
        <begin position="108"/>
        <end position="132"/>
    </location>
</feature>
<keyword evidence="3" id="KW-1185">Reference proteome</keyword>
<protein>
    <submittedName>
        <fullName evidence="2">Uncharacterized protein</fullName>
    </submittedName>
</protein>
<organism evidence="2 3">
    <name type="scientific">Isoptericola haloaureus</name>
    <dbReference type="NCBI Taxonomy" id="1542902"/>
    <lineage>
        <taxon>Bacteria</taxon>
        <taxon>Bacillati</taxon>
        <taxon>Actinomycetota</taxon>
        <taxon>Actinomycetes</taxon>
        <taxon>Micrococcales</taxon>
        <taxon>Promicromonosporaceae</taxon>
        <taxon>Isoptericola</taxon>
    </lineage>
</organism>
<keyword evidence="1" id="KW-1133">Transmembrane helix</keyword>
<accession>A0ABU7Z5H1</accession>
<dbReference type="RefSeq" id="WP_332901416.1">
    <property type="nucleotide sequence ID" value="NZ_JBAGLP010000116.1"/>
</dbReference>
<dbReference type="Proteomes" id="UP001310387">
    <property type="component" value="Unassembled WGS sequence"/>
</dbReference>
<dbReference type="EMBL" id="JBAGLP010000116">
    <property type="protein sequence ID" value="MEG3614653.1"/>
    <property type="molecule type" value="Genomic_DNA"/>
</dbReference>
<keyword evidence="1" id="KW-0472">Membrane</keyword>